<comment type="similarity">
    <text evidence="1">Belongs to the glycosyl hydrolase 5 (cellulase A) family.</text>
</comment>
<dbReference type="GO" id="GO:0005576">
    <property type="term" value="C:extracellular region"/>
    <property type="evidence" value="ECO:0007669"/>
    <property type="project" value="TreeGrafter"/>
</dbReference>
<evidence type="ECO:0000313" key="6">
    <source>
        <dbReference type="EMBL" id="CCH63078.1"/>
    </source>
</evidence>
<sequence length="538" mass="62628">MPEYFWLISTFIFISFVQATERDKQVAIRGISIGGWLVTEPYITPSIYEKANSLLNGDNDKFTIIDEYTLCEKLSYNESYRLLKTHWDTWITEDDFQQISADGFNLVRLPIGYWGWKDNVNKTKNNYFNKYTFEDPYIGNGIQLQYLDQAIQWSKKYGLNVWIDLHGVPGSQNGFDNSGQRNLYGPLNWLKNHTSSEDITIAIWEDLMDKYLGMDHIVGIELVNEPLNGRINIDDIERVYKKGYKMYNQKRKNNNSTKLILHDAFEGVGYWNDKYNDSNIVIDHHHYEVFSDWQLNNTQWNRLFDISDYSKSIFENENFNGSNSIIGEWSAAITDCCHWLNGVNIGARYDRTYYNETANGRCDNFDLQLSKQEYRDKVREYIEMQLMTYETYTMGWIFWNWKTETDVSMEWDYKRLKDQGLFPSPLDNYTYFVKNNQANNIVESDGRGDNVTDQYAIVSDLYASISSEQFPSTTMKKSNMTRTSMGETNTHDDKNNAATTGGESSSHRSNTSKNDSIVNQHRSVLSMIAMALFSLLGG</sequence>
<dbReference type="InterPro" id="IPR018087">
    <property type="entry name" value="Glyco_hydro_5_CS"/>
</dbReference>
<dbReference type="GO" id="GO:0009251">
    <property type="term" value="P:glucan catabolic process"/>
    <property type="evidence" value="ECO:0007669"/>
    <property type="project" value="TreeGrafter"/>
</dbReference>
<feature type="chain" id="PRO_5003660299" evidence="5">
    <location>
        <begin position="20"/>
        <end position="538"/>
    </location>
</feature>
<keyword evidence="3" id="KW-0326">Glycosidase</keyword>
<proteinExistence type="inferred from homology"/>
<dbReference type="PROSITE" id="PS00659">
    <property type="entry name" value="GLYCOSYL_HYDROL_F5"/>
    <property type="match status" value="1"/>
</dbReference>
<dbReference type="AlphaFoldDB" id="I2H9M6"/>
<dbReference type="RefSeq" id="XP_004182597.1">
    <property type="nucleotide sequence ID" value="XM_004182549.1"/>
</dbReference>
<dbReference type="KEGG" id="tbl:TBLA_0J00800"/>
<feature type="signal peptide" evidence="5">
    <location>
        <begin position="1"/>
        <end position="19"/>
    </location>
</feature>
<dbReference type="Proteomes" id="UP000002866">
    <property type="component" value="Chromosome 10"/>
</dbReference>
<dbReference type="GO" id="GO:0004338">
    <property type="term" value="F:glucan exo-1,3-beta-glucosidase activity"/>
    <property type="evidence" value="ECO:0007669"/>
    <property type="project" value="EnsemblFungi"/>
</dbReference>
<reference evidence="6 7" key="1">
    <citation type="journal article" date="2011" name="Proc. Natl. Acad. Sci. U.S.A.">
        <title>Evolutionary erosion of yeast sex chromosomes by mating-type switching accidents.</title>
        <authorList>
            <person name="Gordon J.L."/>
            <person name="Armisen D."/>
            <person name="Proux-Wera E."/>
            <person name="Oheigeartaigh S.S."/>
            <person name="Byrne K.P."/>
            <person name="Wolfe K.H."/>
        </authorList>
    </citation>
    <scope>NUCLEOTIDE SEQUENCE [LARGE SCALE GENOMIC DNA]</scope>
    <source>
        <strain evidence="7">ATCC 34711 / CBS 6284 / DSM 70876 / NBRC 10599 / NRRL Y-10934 / UCD 77-7</strain>
    </source>
</reference>
<dbReference type="InParanoid" id="I2H9M6"/>
<evidence type="ECO:0000256" key="2">
    <source>
        <dbReference type="ARBA" id="ARBA00022801"/>
    </source>
</evidence>
<name>I2H9M6_HENB6</name>
<protein>
    <submittedName>
        <fullName evidence="6">Uncharacterized protein</fullName>
    </submittedName>
</protein>
<dbReference type="InterPro" id="IPR017853">
    <property type="entry name" value="GH"/>
</dbReference>
<feature type="compositionally biased region" description="Polar residues" evidence="4">
    <location>
        <begin position="496"/>
        <end position="517"/>
    </location>
</feature>
<organism evidence="6 7">
    <name type="scientific">Henningerozyma blattae (strain ATCC 34711 / CBS 6284 / DSM 70876 / NBRC 10599 / NRRL Y-10934 / UCD 77-7)</name>
    <name type="common">Yeast</name>
    <name type="synonym">Tetrapisispora blattae</name>
    <dbReference type="NCBI Taxonomy" id="1071380"/>
    <lineage>
        <taxon>Eukaryota</taxon>
        <taxon>Fungi</taxon>
        <taxon>Dikarya</taxon>
        <taxon>Ascomycota</taxon>
        <taxon>Saccharomycotina</taxon>
        <taxon>Saccharomycetes</taxon>
        <taxon>Saccharomycetales</taxon>
        <taxon>Saccharomycetaceae</taxon>
        <taxon>Henningerozyma</taxon>
    </lineage>
</organism>
<feature type="region of interest" description="Disordered" evidence="4">
    <location>
        <begin position="473"/>
        <end position="517"/>
    </location>
</feature>
<evidence type="ECO:0000256" key="3">
    <source>
        <dbReference type="ARBA" id="ARBA00023295"/>
    </source>
</evidence>
<dbReference type="eggNOG" id="ENOG502QW42">
    <property type="taxonomic scope" value="Eukaryota"/>
</dbReference>
<dbReference type="InterPro" id="IPR050386">
    <property type="entry name" value="Glycosyl_hydrolase_5"/>
</dbReference>
<dbReference type="OrthoDB" id="62120at2759"/>
<dbReference type="GeneID" id="14498261"/>
<dbReference type="GO" id="GO:0009986">
    <property type="term" value="C:cell surface"/>
    <property type="evidence" value="ECO:0007669"/>
    <property type="project" value="TreeGrafter"/>
</dbReference>
<keyword evidence="2" id="KW-0378">Hydrolase</keyword>
<dbReference type="HOGENOM" id="CLU_004624_0_0_1"/>
<dbReference type="PANTHER" id="PTHR31297:SF9">
    <property type="entry name" value="GLUCAN 1,3-BETA-GLUCOSIDASE 2"/>
    <property type="match status" value="1"/>
</dbReference>
<evidence type="ECO:0000256" key="4">
    <source>
        <dbReference type="SAM" id="MobiDB-lite"/>
    </source>
</evidence>
<keyword evidence="7" id="KW-1185">Reference proteome</keyword>
<gene>
    <name evidence="6" type="primary">TBLA0J00800</name>
    <name evidence="6" type="ORF">TBLA_0J00800</name>
</gene>
<dbReference type="OMA" id="KSINYEH"/>
<accession>I2H9M6</accession>
<dbReference type="Gene3D" id="3.20.20.80">
    <property type="entry name" value="Glycosidases"/>
    <property type="match status" value="1"/>
</dbReference>
<dbReference type="GO" id="GO:0009277">
    <property type="term" value="C:fungal-type cell wall"/>
    <property type="evidence" value="ECO:0007669"/>
    <property type="project" value="EnsemblFungi"/>
</dbReference>
<dbReference type="EMBL" id="HE806325">
    <property type="protein sequence ID" value="CCH63078.1"/>
    <property type="molecule type" value="Genomic_DNA"/>
</dbReference>
<dbReference type="PANTHER" id="PTHR31297">
    <property type="entry name" value="GLUCAN ENDO-1,6-BETA-GLUCOSIDASE B"/>
    <property type="match status" value="1"/>
</dbReference>
<evidence type="ECO:0000256" key="5">
    <source>
        <dbReference type="SAM" id="SignalP"/>
    </source>
</evidence>
<dbReference type="FunCoup" id="I2H9M6">
    <property type="interactions" value="50"/>
</dbReference>
<feature type="compositionally biased region" description="Polar residues" evidence="4">
    <location>
        <begin position="473"/>
        <end position="488"/>
    </location>
</feature>
<evidence type="ECO:0000313" key="7">
    <source>
        <dbReference type="Proteomes" id="UP000002866"/>
    </source>
</evidence>
<dbReference type="STRING" id="1071380.I2H9M6"/>
<dbReference type="SUPFAM" id="SSF51445">
    <property type="entry name" value="(Trans)glycosidases"/>
    <property type="match status" value="1"/>
</dbReference>
<evidence type="ECO:0000256" key="1">
    <source>
        <dbReference type="ARBA" id="ARBA00005641"/>
    </source>
</evidence>
<keyword evidence="5" id="KW-0732">Signal</keyword>